<evidence type="ECO:0000256" key="1">
    <source>
        <dbReference type="SAM" id="SignalP"/>
    </source>
</evidence>
<dbReference type="EMBL" id="QLLR01000002">
    <property type="protein sequence ID" value="RAJ35780.1"/>
    <property type="molecule type" value="Genomic_DNA"/>
</dbReference>
<name>A0A327T2B1_9SPHI</name>
<organism evidence="2 3">
    <name type="scientific">Pedobacter cryoconitis</name>
    <dbReference type="NCBI Taxonomy" id="188932"/>
    <lineage>
        <taxon>Bacteria</taxon>
        <taxon>Pseudomonadati</taxon>
        <taxon>Bacteroidota</taxon>
        <taxon>Sphingobacteriia</taxon>
        <taxon>Sphingobacteriales</taxon>
        <taxon>Sphingobacteriaceae</taxon>
        <taxon>Pedobacter</taxon>
    </lineage>
</organism>
<dbReference type="Proteomes" id="UP000249754">
    <property type="component" value="Unassembled WGS sequence"/>
</dbReference>
<feature type="chain" id="PRO_5016305832" evidence="1">
    <location>
        <begin position="27"/>
        <end position="261"/>
    </location>
</feature>
<comment type="caution">
    <text evidence="2">The sequence shown here is derived from an EMBL/GenBank/DDBJ whole genome shotgun (WGS) entry which is preliminary data.</text>
</comment>
<keyword evidence="1" id="KW-0732">Signal</keyword>
<accession>A0A327T2B1</accession>
<protein>
    <submittedName>
        <fullName evidence="2">Polysaccharide lyase-like protein</fullName>
    </submittedName>
</protein>
<reference evidence="2 3" key="1">
    <citation type="submission" date="2018-06" db="EMBL/GenBank/DDBJ databases">
        <title>Genomic Encyclopedia of Archaeal and Bacterial Type Strains, Phase II (KMG-II): from individual species to whole genera.</title>
        <authorList>
            <person name="Goeker M."/>
        </authorList>
    </citation>
    <scope>NUCLEOTIDE SEQUENCE [LARGE SCALE GENOMIC DNA]</scope>
    <source>
        <strain evidence="2 3">DSM 14825</strain>
    </source>
</reference>
<keyword evidence="2" id="KW-0456">Lyase</keyword>
<dbReference type="RefSeq" id="WP_111632613.1">
    <property type="nucleotide sequence ID" value="NZ_QLLR01000002.1"/>
</dbReference>
<evidence type="ECO:0000313" key="2">
    <source>
        <dbReference type="EMBL" id="RAJ35780.1"/>
    </source>
</evidence>
<feature type="signal peptide" evidence="1">
    <location>
        <begin position="1"/>
        <end position="26"/>
    </location>
</feature>
<dbReference type="Gene3D" id="2.60.120.200">
    <property type="match status" value="1"/>
</dbReference>
<dbReference type="Pfam" id="PF14099">
    <property type="entry name" value="Polysacc_lyase"/>
    <property type="match status" value="1"/>
</dbReference>
<proteinExistence type="predicted"/>
<dbReference type="InterPro" id="IPR025975">
    <property type="entry name" value="Polysacc_lyase"/>
</dbReference>
<gene>
    <name evidence="2" type="ORF">LY11_01027</name>
</gene>
<dbReference type="GO" id="GO:0016829">
    <property type="term" value="F:lyase activity"/>
    <property type="evidence" value="ECO:0007669"/>
    <property type="project" value="UniProtKB-KW"/>
</dbReference>
<evidence type="ECO:0000313" key="3">
    <source>
        <dbReference type="Proteomes" id="UP000249754"/>
    </source>
</evidence>
<dbReference type="AlphaFoldDB" id="A0A327T2B1"/>
<dbReference type="OrthoDB" id="5699564at2"/>
<sequence length="261" mass="28862">MRKTRITVITLALGTAFLLTNCKKQAEGTNVNQDLNNSTAQVSTVNPLAVLFNGDAVNGSSKVWKEINVEQDGSVTTVNDETGTLAWNFLKPIGSHRAEGHGAKNYQAAEGSDIYIGWTSKIYMPVSLKTEAIFQWKAYPTKTAKANHPLMLRTLNGRLELQHFDKNHTATVPWSVALTTGTWQQFVIRIKVSEDAAVGFIEFWYNGVQQTFSNGNKRLACRTLDSDFCDPKWGVYGGDTAKVTHIVKKIRIASTYSDAAQ</sequence>